<feature type="transmembrane region" description="Helical" evidence="1">
    <location>
        <begin position="7"/>
        <end position="24"/>
    </location>
</feature>
<comment type="caution">
    <text evidence="2">The sequence shown here is derived from an EMBL/GenBank/DDBJ whole genome shotgun (WGS) entry which is preliminary data.</text>
</comment>
<accession>A0ABP7FIM7</accession>
<keyword evidence="1" id="KW-1133">Transmembrane helix</keyword>
<proteinExistence type="predicted"/>
<feature type="transmembrane region" description="Helical" evidence="1">
    <location>
        <begin position="132"/>
        <end position="155"/>
    </location>
</feature>
<evidence type="ECO:0000313" key="3">
    <source>
        <dbReference type="Proteomes" id="UP001501367"/>
    </source>
</evidence>
<keyword evidence="1" id="KW-0472">Membrane</keyword>
<keyword evidence="1" id="KW-0812">Transmembrane</keyword>
<sequence length="169" mass="19969">MKKLNIGILLVQFLGMIFLINGIFQLRLFTVAEKVICMKNQFQFQKPENWNRLFPTNEDVSNFWPSVFIWIFFALLMGIFYVAFLNWKRKLSSINTILLAIALYVLLRLKFFRKEIFSLLFRPIRVMLSDDFAIQCLVEGIVFTIIGLFLIYFSVNSKLFNLDKEVAEN</sequence>
<dbReference type="Proteomes" id="UP001501367">
    <property type="component" value="Unassembled WGS sequence"/>
</dbReference>
<feature type="transmembrane region" description="Helical" evidence="1">
    <location>
        <begin position="94"/>
        <end position="112"/>
    </location>
</feature>
<evidence type="ECO:0000256" key="1">
    <source>
        <dbReference type="SAM" id="Phobius"/>
    </source>
</evidence>
<feature type="transmembrane region" description="Helical" evidence="1">
    <location>
        <begin position="67"/>
        <end position="87"/>
    </location>
</feature>
<name>A0ABP7FIM7_9FLAO</name>
<evidence type="ECO:0008006" key="4">
    <source>
        <dbReference type="Google" id="ProtNLM"/>
    </source>
</evidence>
<dbReference type="RefSeq" id="WP_278020497.1">
    <property type="nucleotide sequence ID" value="NZ_BAABDT010000003.1"/>
</dbReference>
<gene>
    <name evidence="2" type="ORF">GCM10022422_20250</name>
</gene>
<keyword evidence="3" id="KW-1185">Reference proteome</keyword>
<organism evidence="2 3">
    <name type="scientific">Flavobacterium ginsengisoli</name>
    <dbReference type="NCBI Taxonomy" id="871694"/>
    <lineage>
        <taxon>Bacteria</taxon>
        <taxon>Pseudomonadati</taxon>
        <taxon>Bacteroidota</taxon>
        <taxon>Flavobacteriia</taxon>
        <taxon>Flavobacteriales</taxon>
        <taxon>Flavobacteriaceae</taxon>
        <taxon>Flavobacterium</taxon>
    </lineage>
</organism>
<reference evidence="3" key="1">
    <citation type="journal article" date="2019" name="Int. J. Syst. Evol. Microbiol.">
        <title>The Global Catalogue of Microorganisms (GCM) 10K type strain sequencing project: providing services to taxonomists for standard genome sequencing and annotation.</title>
        <authorList>
            <consortium name="The Broad Institute Genomics Platform"/>
            <consortium name="The Broad Institute Genome Sequencing Center for Infectious Disease"/>
            <person name="Wu L."/>
            <person name="Ma J."/>
        </authorList>
    </citation>
    <scope>NUCLEOTIDE SEQUENCE [LARGE SCALE GENOMIC DNA]</scope>
    <source>
        <strain evidence="3">JCM 17336</strain>
    </source>
</reference>
<evidence type="ECO:0000313" key="2">
    <source>
        <dbReference type="EMBL" id="GAA3736937.1"/>
    </source>
</evidence>
<protein>
    <recommendedName>
        <fullName evidence="4">DUF2975 domain-containing protein</fullName>
    </recommendedName>
</protein>
<dbReference type="EMBL" id="BAABDT010000003">
    <property type="protein sequence ID" value="GAA3736937.1"/>
    <property type="molecule type" value="Genomic_DNA"/>
</dbReference>